<dbReference type="GO" id="GO:0005634">
    <property type="term" value="C:nucleus"/>
    <property type="evidence" value="ECO:0007669"/>
    <property type="project" value="TreeGrafter"/>
</dbReference>
<keyword evidence="3" id="KW-1185">Reference proteome</keyword>
<sequence length="240" mass="26449">MSRQWRSCSLWQLACVKLRQQQKLLQQQGASGSNLTLLQQKRNFTSALVSYMRHPSWRVRALIPALLELDLTQHRFLVCGDATYQEALKAALQGLADPEASVRAAAKTCITPLLLSASDEDCRYYSNVFKCLAGPAVRRGGGPSGGPPSWCRPLGGVSGLGALVATAPYSVPAWLPETLTSLALYANATQPDSIRREVERALQEFIKTHQEGWETIHRGAFSEDQLDVLDTYKGRPAYFA</sequence>
<comment type="caution">
    <text evidence="2">The sequence shown here is derived from an EMBL/GenBank/DDBJ whole genome shotgun (WGS) entry which is preliminary data.</text>
</comment>
<proteinExistence type="predicted"/>
<name>A0A1D3D1X5_9EIME</name>
<dbReference type="PANTHER" id="PTHR32170:SF3">
    <property type="entry name" value="PROTEASOME ACTIVATOR COMPLEX SUBUNIT 4"/>
    <property type="match status" value="1"/>
</dbReference>
<dbReference type="PANTHER" id="PTHR32170">
    <property type="entry name" value="PROTEASOME ACTIVATOR COMPLEX SUBUNIT 4"/>
    <property type="match status" value="1"/>
</dbReference>
<dbReference type="GO" id="GO:0070628">
    <property type="term" value="F:proteasome binding"/>
    <property type="evidence" value="ECO:0007669"/>
    <property type="project" value="InterPro"/>
</dbReference>
<dbReference type="Pfam" id="PF11919">
    <property type="entry name" value="PSME4_C"/>
    <property type="match status" value="1"/>
</dbReference>
<dbReference type="GO" id="GO:0016504">
    <property type="term" value="F:peptidase activator activity"/>
    <property type="evidence" value="ECO:0007669"/>
    <property type="project" value="InterPro"/>
</dbReference>
<dbReference type="Gene3D" id="1.25.10.10">
    <property type="entry name" value="Leucine-rich Repeat Variant"/>
    <property type="match status" value="1"/>
</dbReference>
<gene>
    <name evidence="2" type="ORF">cyc_06494</name>
</gene>
<evidence type="ECO:0000313" key="3">
    <source>
        <dbReference type="Proteomes" id="UP000095192"/>
    </source>
</evidence>
<accession>A0A1D3D1X5</accession>
<organism evidence="2 3">
    <name type="scientific">Cyclospora cayetanensis</name>
    <dbReference type="NCBI Taxonomy" id="88456"/>
    <lineage>
        <taxon>Eukaryota</taxon>
        <taxon>Sar</taxon>
        <taxon>Alveolata</taxon>
        <taxon>Apicomplexa</taxon>
        <taxon>Conoidasida</taxon>
        <taxon>Coccidia</taxon>
        <taxon>Eucoccidiorida</taxon>
        <taxon>Eimeriorina</taxon>
        <taxon>Eimeriidae</taxon>
        <taxon>Cyclospora</taxon>
    </lineage>
</organism>
<evidence type="ECO:0000259" key="1">
    <source>
        <dbReference type="Pfam" id="PF11919"/>
    </source>
</evidence>
<protein>
    <recommendedName>
        <fullName evidence="1">Proteasome activator complex subunit 4 C-terminal domain-containing protein</fullName>
    </recommendedName>
</protein>
<dbReference type="EMBL" id="JROU02001089">
    <property type="protein sequence ID" value="OEH77445.1"/>
    <property type="molecule type" value="Genomic_DNA"/>
</dbReference>
<dbReference type="InterPro" id="IPR011989">
    <property type="entry name" value="ARM-like"/>
</dbReference>
<dbReference type="GO" id="GO:0010499">
    <property type="term" value="P:proteasomal ubiquitin-independent protein catabolic process"/>
    <property type="evidence" value="ECO:0007669"/>
    <property type="project" value="TreeGrafter"/>
</dbReference>
<dbReference type="InterPro" id="IPR016024">
    <property type="entry name" value="ARM-type_fold"/>
</dbReference>
<dbReference type="VEuPathDB" id="ToxoDB:cyc_06494"/>
<dbReference type="GO" id="GO:0005829">
    <property type="term" value="C:cytosol"/>
    <property type="evidence" value="ECO:0007669"/>
    <property type="project" value="TreeGrafter"/>
</dbReference>
<evidence type="ECO:0000313" key="2">
    <source>
        <dbReference type="EMBL" id="OEH77445.1"/>
    </source>
</evidence>
<dbReference type="SUPFAM" id="SSF48371">
    <property type="entry name" value="ARM repeat"/>
    <property type="match status" value="1"/>
</dbReference>
<dbReference type="InterPro" id="IPR021843">
    <property type="entry name" value="PSME4_C"/>
</dbReference>
<dbReference type="Proteomes" id="UP000095192">
    <property type="component" value="Unassembled WGS sequence"/>
</dbReference>
<dbReference type="InParanoid" id="A0A1D3D1X5"/>
<feature type="domain" description="Proteasome activator complex subunit 4 C-terminal" evidence="1">
    <location>
        <begin position="155"/>
        <end position="240"/>
    </location>
</feature>
<reference evidence="2 3" key="1">
    <citation type="journal article" date="2016" name="BMC Genomics">
        <title>Comparative genomics reveals Cyclospora cayetanensis possesses coccidia-like metabolism and invasion components but unique surface antigens.</title>
        <authorList>
            <person name="Liu S."/>
            <person name="Wang L."/>
            <person name="Zheng H."/>
            <person name="Xu Z."/>
            <person name="Roellig D.M."/>
            <person name="Li N."/>
            <person name="Frace M.A."/>
            <person name="Tang K."/>
            <person name="Arrowood M.J."/>
            <person name="Moss D.M."/>
            <person name="Zhang L."/>
            <person name="Feng Y."/>
            <person name="Xiao L."/>
        </authorList>
    </citation>
    <scope>NUCLEOTIDE SEQUENCE [LARGE SCALE GENOMIC DNA]</scope>
    <source>
        <strain evidence="2 3">CHN_HEN01</strain>
    </source>
</reference>
<dbReference type="AlphaFoldDB" id="A0A1D3D1X5"/>
<dbReference type="InterPro" id="IPR035309">
    <property type="entry name" value="PSME4"/>
</dbReference>